<organism evidence="1">
    <name type="scientific">Scytodes thoracica</name>
    <name type="common">Spitting spider</name>
    <name type="synonym">Aranea thoracica</name>
    <dbReference type="NCBI Taxonomy" id="1112478"/>
    <lineage>
        <taxon>Eukaryota</taxon>
        <taxon>Metazoa</taxon>
        <taxon>Ecdysozoa</taxon>
        <taxon>Arthropoda</taxon>
        <taxon>Chelicerata</taxon>
        <taxon>Arachnida</taxon>
        <taxon>Araneae</taxon>
        <taxon>Araneomorphae</taxon>
        <taxon>Haplogynae</taxon>
        <taxon>Scytodoidea</taxon>
        <taxon>Scytodidae</taxon>
        <taxon>Scytodes</taxon>
    </lineage>
</organism>
<reference evidence="1" key="2">
    <citation type="journal article" date="2014" name="J. Proteome Res.">
        <title>Spit and venom from scytodes spiders: a diverse and distinct cocktail.</title>
        <authorList>
            <person name="Zobel-Thropp P.A."/>
            <person name="Correa S.M."/>
            <person name="Garb J.E."/>
            <person name="Binford G.J."/>
        </authorList>
    </citation>
    <scope>NUCLEOTIDE SEQUENCE</scope>
    <source>
        <tissue evidence="1">Venom gland</tissue>
    </source>
</reference>
<name>A0A0A0V7G4_SCYTH</name>
<proteinExistence type="evidence at transcript level"/>
<evidence type="ECO:0000313" key="1">
    <source>
        <dbReference type="EMBL" id="AIW62565.1"/>
    </source>
</evidence>
<protein>
    <submittedName>
        <fullName evidence="1">Venom peptide U19-SYTX-Sth1a</fullName>
    </submittedName>
</protein>
<dbReference type="EMBL" id="KF860646">
    <property type="protein sequence ID" value="AIW62565.1"/>
    <property type="molecule type" value="mRNA"/>
</dbReference>
<dbReference type="AlphaFoldDB" id="A0A0A0V7G4"/>
<sequence>MAVVICTTIHGYHGMDTESFLRELKGLSEIQRDDEPTQCFPKGNRCDAQGADYCCDCCSSDGWCVTCPSGCRKSGYKGCHSNSDCCSGKCTRVYDNEPASFCVYRGHPGLGR</sequence>
<accession>A0A0A0V7G4</accession>
<reference evidence="1" key="1">
    <citation type="submission" date="2013-11" db="EMBL/GenBank/DDBJ databases">
        <authorList>
            <person name="Thropp P.A."/>
            <person name="Correa S.M."/>
            <person name="Garb J.E."/>
            <person name="Binford G.J."/>
        </authorList>
    </citation>
    <scope>NUCLEOTIDE SEQUENCE</scope>
    <source>
        <tissue evidence="1">Venom gland</tissue>
    </source>
</reference>